<dbReference type="Gene3D" id="3.30.70.980">
    <property type="match status" value="2"/>
</dbReference>
<keyword evidence="4 7" id="KW-0238">DNA-binding</keyword>
<gene>
    <name evidence="7" type="ORF">COX47_00840</name>
</gene>
<comment type="subcellular location">
    <subcellularLocation>
        <location evidence="4">Cytoplasm</location>
    </subcellularLocation>
</comment>
<dbReference type="PANTHER" id="PTHR12532:SF0">
    <property type="entry name" value="TRANSLATIONAL ACTIVATOR OF CYTOCHROME C OXIDASE 1"/>
    <property type="match status" value="1"/>
</dbReference>
<dbReference type="HAMAP" id="MF_00693">
    <property type="entry name" value="Transcrip_reg_TACO1"/>
    <property type="match status" value="1"/>
</dbReference>
<sequence>MSGHNKWSKIKRQKEAKDLIKGNVFSKISRLITLAVIEGGGIAEPENNIKLRLAMEKAKAVGMPKDNINRAIEKAAGQDRSQLKEIVYEGFGPCGVALMIIATTDNANRTLTEIKNLLERNNGKLASQNSVAYLFKKCGLVILSKKDYREEKILDISDQISAFDISEDEENYYLYFPFENLGRVKEWPAEIDFKPQTIISLSEELTKKVNDLVNILEELDDVQKVFTNL</sequence>
<dbReference type="AlphaFoldDB" id="A0A2G9Y7K7"/>
<feature type="domain" description="TACO1/YebC-like second and third" evidence="5">
    <location>
        <begin position="84"/>
        <end position="229"/>
    </location>
</feature>
<dbReference type="InterPro" id="IPR049083">
    <property type="entry name" value="TACO1_YebC_N"/>
</dbReference>
<dbReference type="GO" id="GO:0005737">
    <property type="term" value="C:cytoplasm"/>
    <property type="evidence" value="ECO:0007669"/>
    <property type="project" value="UniProtKB-SubCell"/>
</dbReference>
<evidence type="ECO:0000259" key="5">
    <source>
        <dbReference type="Pfam" id="PF01709"/>
    </source>
</evidence>
<protein>
    <recommendedName>
        <fullName evidence="4">Probable transcriptional regulatory protein COX47_00840</fullName>
    </recommendedName>
</protein>
<keyword evidence="4" id="KW-0963">Cytoplasm</keyword>
<dbReference type="SUPFAM" id="SSF75625">
    <property type="entry name" value="YebC-like"/>
    <property type="match status" value="1"/>
</dbReference>
<reference evidence="7 8" key="1">
    <citation type="submission" date="2017-09" db="EMBL/GenBank/DDBJ databases">
        <title>Depth-based differentiation of microbial function through sediment-hosted aquifers and enrichment of novel symbionts in the deep terrestrial subsurface.</title>
        <authorList>
            <person name="Probst A.J."/>
            <person name="Ladd B."/>
            <person name="Jarett J.K."/>
            <person name="Geller-Mcgrath D.E."/>
            <person name="Sieber C.M."/>
            <person name="Emerson J.B."/>
            <person name="Anantharaman K."/>
            <person name="Thomas B.C."/>
            <person name="Malmstrom R."/>
            <person name="Stieglmeier M."/>
            <person name="Klingl A."/>
            <person name="Woyke T."/>
            <person name="Ryan C.M."/>
            <person name="Banfield J.F."/>
        </authorList>
    </citation>
    <scope>NUCLEOTIDE SEQUENCE [LARGE SCALE GENOMIC DNA]</scope>
    <source>
        <strain evidence="7">CG23_combo_of_CG06-09_8_20_14_all_35_49</strain>
    </source>
</reference>
<dbReference type="Gene3D" id="1.10.10.200">
    <property type="match status" value="1"/>
</dbReference>
<evidence type="ECO:0000259" key="6">
    <source>
        <dbReference type="Pfam" id="PF20772"/>
    </source>
</evidence>
<dbReference type="Proteomes" id="UP000231025">
    <property type="component" value="Unassembled WGS sequence"/>
</dbReference>
<keyword evidence="2 4" id="KW-0805">Transcription regulation</keyword>
<keyword evidence="3 4" id="KW-0804">Transcription</keyword>
<accession>A0A2G9Y7K7</accession>
<organism evidence="7 8">
    <name type="scientific">Candidatus Roizmanbacteria bacterium CG23_combo_of_CG06-09_8_20_14_all_35_49</name>
    <dbReference type="NCBI Taxonomy" id="1974863"/>
    <lineage>
        <taxon>Bacteria</taxon>
        <taxon>Candidatus Roizmaniibacteriota</taxon>
    </lineage>
</organism>
<dbReference type="PANTHER" id="PTHR12532">
    <property type="entry name" value="TRANSLATIONAL ACTIVATOR OF CYTOCHROME C OXIDASE 1"/>
    <property type="match status" value="1"/>
</dbReference>
<dbReference type="InterPro" id="IPR002876">
    <property type="entry name" value="Transcrip_reg_TACO1-like"/>
</dbReference>
<dbReference type="EMBL" id="PCRE01000014">
    <property type="protein sequence ID" value="PIP15232.1"/>
    <property type="molecule type" value="Genomic_DNA"/>
</dbReference>
<evidence type="ECO:0000256" key="1">
    <source>
        <dbReference type="ARBA" id="ARBA00008724"/>
    </source>
</evidence>
<dbReference type="GO" id="GO:0003677">
    <property type="term" value="F:DNA binding"/>
    <property type="evidence" value="ECO:0007669"/>
    <property type="project" value="UniProtKB-UniRule"/>
</dbReference>
<evidence type="ECO:0000256" key="4">
    <source>
        <dbReference type="HAMAP-Rule" id="MF_00693"/>
    </source>
</evidence>
<dbReference type="InterPro" id="IPR026564">
    <property type="entry name" value="Transcrip_reg_TACO1-like_dom3"/>
</dbReference>
<feature type="domain" description="TACO1/YebC-like N-terminal" evidence="6">
    <location>
        <begin position="5"/>
        <end position="78"/>
    </location>
</feature>
<evidence type="ECO:0000313" key="7">
    <source>
        <dbReference type="EMBL" id="PIP15232.1"/>
    </source>
</evidence>
<comment type="caution">
    <text evidence="7">The sequence shown here is derived from an EMBL/GenBank/DDBJ whole genome shotgun (WGS) entry which is preliminary data.</text>
</comment>
<dbReference type="InterPro" id="IPR048300">
    <property type="entry name" value="TACO1_YebC-like_2nd/3rd_dom"/>
</dbReference>
<evidence type="ECO:0000256" key="3">
    <source>
        <dbReference type="ARBA" id="ARBA00023163"/>
    </source>
</evidence>
<dbReference type="Pfam" id="PF20772">
    <property type="entry name" value="TACO1_YebC_N"/>
    <property type="match status" value="1"/>
</dbReference>
<dbReference type="GO" id="GO:0006355">
    <property type="term" value="P:regulation of DNA-templated transcription"/>
    <property type="evidence" value="ECO:0007669"/>
    <property type="project" value="UniProtKB-UniRule"/>
</dbReference>
<evidence type="ECO:0000313" key="8">
    <source>
        <dbReference type="Proteomes" id="UP000231025"/>
    </source>
</evidence>
<dbReference type="InterPro" id="IPR017856">
    <property type="entry name" value="Integrase-like_N"/>
</dbReference>
<dbReference type="NCBIfam" id="TIGR01033">
    <property type="entry name" value="YebC/PmpR family DNA-binding transcriptional regulator"/>
    <property type="match status" value="1"/>
</dbReference>
<dbReference type="InterPro" id="IPR029072">
    <property type="entry name" value="YebC-like"/>
</dbReference>
<comment type="similarity">
    <text evidence="1 4">Belongs to the TACO1 family.</text>
</comment>
<dbReference type="FunFam" id="1.10.10.200:FF:000002">
    <property type="entry name" value="Probable transcriptional regulatory protein CLM62_37755"/>
    <property type="match status" value="1"/>
</dbReference>
<dbReference type="Pfam" id="PF01709">
    <property type="entry name" value="Transcrip_reg"/>
    <property type="match status" value="1"/>
</dbReference>
<proteinExistence type="inferred from homology"/>
<name>A0A2G9Y7K7_9BACT</name>
<evidence type="ECO:0000256" key="2">
    <source>
        <dbReference type="ARBA" id="ARBA00023015"/>
    </source>
</evidence>